<feature type="region of interest" description="Disordered" evidence="1">
    <location>
        <begin position="169"/>
        <end position="274"/>
    </location>
</feature>
<dbReference type="OrthoDB" id="2758521at2759"/>
<reference evidence="3" key="1">
    <citation type="submission" date="2014-01" db="EMBL/GenBank/DDBJ databases">
        <title>The genome of the white-rot fungus Pycnoporus cinnabarinus: a basidiomycete model with a versatile arsenal for lignocellulosic biomass breakdown.</title>
        <authorList>
            <person name="Levasseur A."/>
            <person name="Lomascolo A."/>
            <person name="Ruiz-Duenas F.J."/>
            <person name="Uzan E."/>
            <person name="Piumi F."/>
            <person name="Kues U."/>
            <person name="Ram A.F.J."/>
            <person name="Murat C."/>
            <person name="Haon M."/>
            <person name="Benoit I."/>
            <person name="Arfi Y."/>
            <person name="Chevret D."/>
            <person name="Drula E."/>
            <person name="Kwon M.J."/>
            <person name="Gouret P."/>
            <person name="Lesage-Meessen L."/>
            <person name="Lombard V."/>
            <person name="Mariette J."/>
            <person name="Noirot C."/>
            <person name="Park J."/>
            <person name="Patyshakuliyeva A."/>
            <person name="Wieneger R.A.B."/>
            <person name="Wosten H.A.B."/>
            <person name="Martin F."/>
            <person name="Coutinho P.M."/>
            <person name="de Vries R."/>
            <person name="Martinez A.T."/>
            <person name="Klopp C."/>
            <person name="Pontarotti P."/>
            <person name="Henrissat B."/>
            <person name="Record E."/>
        </authorList>
    </citation>
    <scope>NUCLEOTIDE SEQUENCE [LARGE SCALE GENOMIC DNA]</scope>
    <source>
        <strain evidence="3">BRFM137</strain>
    </source>
</reference>
<feature type="compositionally biased region" description="Low complexity" evidence="1">
    <location>
        <begin position="258"/>
        <end position="267"/>
    </location>
</feature>
<feature type="compositionally biased region" description="Polar residues" evidence="1">
    <location>
        <begin position="169"/>
        <end position="178"/>
    </location>
</feature>
<dbReference type="Gene3D" id="2.60.120.260">
    <property type="entry name" value="Galactose-binding domain-like"/>
    <property type="match status" value="1"/>
</dbReference>
<name>A0A060SIU1_PYCCI</name>
<sequence>MGPTVLASAVNRTIDDQNGDSVTGVVPSYSPAGDWSQGSTCSGCFIHLDTSQTFQGTWHDTTHTPGDSDPRVITAQFTGTAVYVYNVLANTVPWTTTFTSITFTLDGKNVGQFVHVPTDSTDFQYNVPVFASDNLPNTDHTIVIEANGATNSSLVLFDYIVYTFEDDPTTTSSQPAVISSSSTTTGADPPTTTTSSTSFAQQTTPTSTSPTSSSTTSGSGANPTLQQISSQSGSTTSSLLHLSSPGAVSTSPAIDGASPSSLSNSVSPTQGPSAVASAQNDRIAVGAIAGGVVGGVAVLALAVLLALCCSPRRRRYRSASARPRPLIDSAASVVERNYAQTRPMLSNDASQTRSYDVPAIIGGSAVHTPYADGAVGVHHTPGPGMVASWRESVHDATDLRPGLSQNLLNTSADTASFPDVPSVPHRPTLPGVTTTSFDVIPPEAVIDLGTDVKPPLDDTNHMGVVCAPPTIPTAPSSYYSRSDTNTVSTIGERSLRAQVAALREEVERLREIREMQELFEEAPPRYGEP</sequence>
<gene>
    <name evidence="3" type="ORF">BN946_scf184867.g20</name>
</gene>
<feature type="transmembrane region" description="Helical" evidence="2">
    <location>
        <begin position="283"/>
        <end position="308"/>
    </location>
</feature>
<dbReference type="EMBL" id="CCBP010000169">
    <property type="protein sequence ID" value="CDO74422.1"/>
    <property type="molecule type" value="Genomic_DNA"/>
</dbReference>
<proteinExistence type="predicted"/>
<dbReference type="AlphaFoldDB" id="A0A060SIU1"/>
<keyword evidence="2" id="KW-0472">Membrane</keyword>
<organism evidence="3 4">
    <name type="scientific">Pycnoporus cinnabarinus</name>
    <name type="common">Cinnabar-red polypore</name>
    <name type="synonym">Trametes cinnabarina</name>
    <dbReference type="NCBI Taxonomy" id="5643"/>
    <lineage>
        <taxon>Eukaryota</taxon>
        <taxon>Fungi</taxon>
        <taxon>Dikarya</taxon>
        <taxon>Basidiomycota</taxon>
        <taxon>Agaricomycotina</taxon>
        <taxon>Agaricomycetes</taxon>
        <taxon>Polyporales</taxon>
        <taxon>Polyporaceae</taxon>
        <taxon>Trametes</taxon>
    </lineage>
</organism>
<evidence type="ECO:0000256" key="2">
    <source>
        <dbReference type="SAM" id="Phobius"/>
    </source>
</evidence>
<evidence type="ECO:0000256" key="1">
    <source>
        <dbReference type="SAM" id="MobiDB-lite"/>
    </source>
</evidence>
<keyword evidence="2" id="KW-1133">Transmembrane helix</keyword>
<dbReference type="STRING" id="5643.A0A060SIU1"/>
<comment type="caution">
    <text evidence="3">The sequence shown here is derived from an EMBL/GenBank/DDBJ whole genome shotgun (WGS) entry which is preliminary data.</text>
</comment>
<evidence type="ECO:0000313" key="4">
    <source>
        <dbReference type="Proteomes" id="UP000029665"/>
    </source>
</evidence>
<protein>
    <submittedName>
        <fullName evidence="3">Uncharacterized protein</fullName>
    </submittedName>
</protein>
<dbReference type="HOGENOM" id="CLU_514976_0_0_1"/>
<evidence type="ECO:0000313" key="3">
    <source>
        <dbReference type="EMBL" id="CDO74422.1"/>
    </source>
</evidence>
<dbReference type="Proteomes" id="UP000029665">
    <property type="component" value="Unassembled WGS sequence"/>
</dbReference>
<feature type="compositionally biased region" description="Low complexity" evidence="1">
    <location>
        <begin position="179"/>
        <end position="244"/>
    </location>
</feature>
<accession>A0A060SIU1</accession>
<keyword evidence="2" id="KW-0812">Transmembrane</keyword>
<keyword evidence="4" id="KW-1185">Reference proteome</keyword>